<dbReference type="GO" id="GO:0004867">
    <property type="term" value="F:serine-type endopeptidase inhibitor activity"/>
    <property type="evidence" value="ECO:0007669"/>
    <property type="project" value="UniProtKB-KW"/>
</dbReference>
<sequence>MVSHLGKTALGTPDRDSNLDLPVIGSLVYCESSVLDHAATEAVSPVISVTTHPVHPTEIRTSISLSSAVERNTTGALANYATEEGNQVVEMMNILLLLVIARDCKADVLNGIHLVTTLSNSLVPKLFQALSPGRENLVFAPFGLASNVAMLLEGSDGNTAQEIYKALNIQPKSIDDLRLGFKAYFDSFESSAGDEEPAGSFNMAILRSSDVLSPSYKSVLAQYYRANITDTPVFDNRSGIPPSAQVLELRSDSGVMSHWKDYHRLAAFAFLSHVASAPFRRSPSETVQVPMIPQVGVFRTGRVDHLKCEAVELPLEAEAVSLLLLVPDSSDHLDEMIVKLSDVSLQQLVSWLTPKETEVSLPQLAILSSSLDLTTFLRQLGVRAAFNSSSADLTKASLSGGGEASKGVYAKSVMQDAYFSTSFVAVNSVGSVSVNAGACVCVLVAFLDNSSQRIYSSPMASLVLTDSSQLTSDSQHLMPRRPKRETSSTLIVDRPFLFFLLHRDTQLAILAGKVQNPTQVP</sequence>
<evidence type="ECO:0000256" key="1">
    <source>
        <dbReference type="ARBA" id="ARBA00009500"/>
    </source>
</evidence>
<dbReference type="InterPro" id="IPR042178">
    <property type="entry name" value="Serpin_sf_1"/>
</dbReference>
<feature type="domain" description="Serpin" evidence="5">
    <location>
        <begin position="124"/>
        <end position="517"/>
    </location>
</feature>
<gene>
    <name evidence="6" type="ORF">TPSB3V08_LOCUS4226</name>
</gene>
<reference evidence="6" key="1">
    <citation type="submission" date="2020-11" db="EMBL/GenBank/DDBJ databases">
        <authorList>
            <person name="Tran Van P."/>
        </authorList>
    </citation>
    <scope>NUCLEOTIDE SEQUENCE</scope>
</reference>
<evidence type="ECO:0000256" key="2">
    <source>
        <dbReference type="ARBA" id="ARBA00022690"/>
    </source>
</evidence>
<dbReference type="Pfam" id="PF00079">
    <property type="entry name" value="Serpin"/>
    <property type="match status" value="2"/>
</dbReference>
<evidence type="ECO:0000256" key="4">
    <source>
        <dbReference type="RuleBase" id="RU000411"/>
    </source>
</evidence>
<dbReference type="SMART" id="SM00093">
    <property type="entry name" value="SERPIN"/>
    <property type="match status" value="1"/>
</dbReference>
<keyword evidence="3" id="KW-0722">Serine protease inhibitor</keyword>
<dbReference type="InterPro" id="IPR023795">
    <property type="entry name" value="Serpin_CS"/>
</dbReference>
<accession>A0A7R9CYC5</accession>
<evidence type="ECO:0000259" key="5">
    <source>
        <dbReference type="SMART" id="SM00093"/>
    </source>
</evidence>
<dbReference type="InterPro" id="IPR023796">
    <property type="entry name" value="Serpin_dom"/>
</dbReference>
<dbReference type="InterPro" id="IPR042185">
    <property type="entry name" value="Serpin_sf_2"/>
</dbReference>
<protein>
    <recommendedName>
        <fullName evidence="5">Serpin domain-containing protein</fullName>
    </recommendedName>
</protein>
<dbReference type="AlphaFoldDB" id="A0A7R9CYC5"/>
<dbReference type="GO" id="GO:0005615">
    <property type="term" value="C:extracellular space"/>
    <property type="evidence" value="ECO:0007669"/>
    <property type="project" value="InterPro"/>
</dbReference>
<dbReference type="PANTHER" id="PTHR11461:SF211">
    <property type="entry name" value="GH10112P-RELATED"/>
    <property type="match status" value="1"/>
</dbReference>
<dbReference type="Gene3D" id="2.30.39.10">
    <property type="entry name" value="Alpha-1-antitrypsin, domain 1"/>
    <property type="match status" value="2"/>
</dbReference>
<dbReference type="EMBL" id="OD001991">
    <property type="protein sequence ID" value="CAD7403836.1"/>
    <property type="molecule type" value="Genomic_DNA"/>
</dbReference>
<dbReference type="CDD" id="cd00172">
    <property type="entry name" value="serpin"/>
    <property type="match status" value="1"/>
</dbReference>
<keyword evidence="2" id="KW-0646">Protease inhibitor</keyword>
<dbReference type="InterPro" id="IPR036186">
    <property type="entry name" value="Serpin_sf"/>
</dbReference>
<dbReference type="PROSITE" id="PS00284">
    <property type="entry name" value="SERPIN"/>
    <property type="match status" value="1"/>
</dbReference>
<evidence type="ECO:0000313" key="6">
    <source>
        <dbReference type="EMBL" id="CAD7403836.1"/>
    </source>
</evidence>
<dbReference type="PANTHER" id="PTHR11461">
    <property type="entry name" value="SERINE PROTEASE INHIBITOR, SERPIN"/>
    <property type="match status" value="1"/>
</dbReference>
<name>A0A7R9CYC5_TIMPO</name>
<dbReference type="SUPFAM" id="SSF56574">
    <property type="entry name" value="Serpins"/>
    <property type="match status" value="1"/>
</dbReference>
<dbReference type="InterPro" id="IPR000215">
    <property type="entry name" value="Serpin_fam"/>
</dbReference>
<comment type="similarity">
    <text evidence="1 4">Belongs to the serpin family.</text>
</comment>
<organism evidence="6">
    <name type="scientific">Timema poppense</name>
    <name type="common">Walking stick</name>
    <dbReference type="NCBI Taxonomy" id="170557"/>
    <lineage>
        <taxon>Eukaryota</taxon>
        <taxon>Metazoa</taxon>
        <taxon>Ecdysozoa</taxon>
        <taxon>Arthropoda</taxon>
        <taxon>Hexapoda</taxon>
        <taxon>Insecta</taxon>
        <taxon>Pterygota</taxon>
        <taxon>Neoptera</taxon>
        <taxon>Polyneoptera</taxon>
        <taxon>Phasmatodea</taxon>
        <taxon>Timematodea</taxon>
        <taxon>Timematoidea</taxon>
        <taxon>Timematidae</taxon>
        <taxon>Timema</taxon>
    </lineage>
</organism>
<evidence type="ECO:0000256" key="3">
    <source>
        <dbReference type="ARBA" id="ARBA00022900"/>
    </source>
</evidence>
<proteinExistence type="inferred from homology"/>
<dbReference type="Gene3D" id="3.30.497.10">
    <property type="entry name" value="Antithrombin, subunit I, domain 2"/>
    <property type="match status" value="2"/>
</dbReference>